<feature type="signal peptide" evidence="1">
    <location>
        <begin position="1"/>
        <end position="16"/>
    </location>
</feature>
<organism evidence="2 3">
    <name type="scientific">Byssothecium circinans</name>
    <dbReference type="NCBI Taxonomy" id="147558"/>
    <lineage>
        <taxon>Eukaryota</taxon>
        <taxon>Fungi</taxon>
        <taxon>Dikarya</taxon>
        <taxon>Ascomycota</taxon>
        <taxon>Pezizomycotina</taxon>
        <taxon>Dothideomycetes</taxon>
        <taxon>Pleosporomycetidae</taxon>
        <taxon>Pleosporales</taxon>
        <taxon>Massarineae</taxon>
        <taxon>Massarinaceae</taxon>
        <taxon>Byssothecium</taxon>
    </lineage>
</organism>
<feature type="chain" id="PRO_5025675221" description="Alpha/beta-hydrolase" evidence="1">
    <location>
        <begin position="17"/>
        <end position="256"/>
    </location>
</feature>
<evidence type="ECO:0000313" key="3">
    <source>
        <dbReference type="Proteomes" id="UP000800035"/>
    </source>
</evidence>
<dbReference type="SUPFAM" id="SSF53474">
    <property type="entry name" value="alpha/beta-Hydrolases"/>
    <property type="match status" value="1"/>
</dbReference>
<reference evidence="2" key="1">
    <citation type="journal article" date="2020" name="Stud. Mycol.">
        <title>101 Dothideomycetes genomes: a test case for predicting lifestyles and emergence of pathogens.</title>
        <authorList>
            <person name="Haridas S."/>
            <person name="Albert R."/>
            <person name="Binder M."/>
            <person name="Bloem J."/>
            <person name="Labutti K."/>
            <person name="Salamov A."/>
            <person name="Andreopoulos B."/>
            <person name="Baker S."/>
            <person name="Barry K."/>
            <person name="Bills G."/>
            <person name="Bluhm B."/>
            <person name="Cannon C."/>
            <person name="Castanera R."/>
            <person name="Culley D."/>
            <person name="Daum C."/>
            <person name="Ezra D."/>
            <person name="Gonzalez J."/>
            <person name="Henrissat B."/>
            <person name="Kuo A."/>
            <person name="Liang C."/>
            <person name="Lipzen A."/>
            <person name="Lutzoni F."/>
            <person name="Magnuson J."/>
            <person name="Mondo S."/>
            <person name="Nolan M."/>
            <person name="Ohm R."/>
            <person name="Pangilinan J."/>
            <person name="Park H.-J."/>
            <person name="Ramirez L."/>
            <person name="Alfaro M."/>
            <person name="Sun H."/>
            <person name="Tritt A."/>
            <person name="Yoshinaga Y."/>
            <person name="Zwiers L.-H."/>
            <person name="Turgeon B."/>
            <person name="Goodwin S."/>
            <person name="Spatafora J."/>
            <person name="Crous P."/>
            <person name="Grigoriev I."/>
        </authorList>
    </citation>
    <scope>NUCLEOTIDE SEQUENCE</scope>
    <source>
        <strain evidence="2">CBS 675.92</strain>
    </source>
</reference>
<dbReference type="Proteomes" id="UP000800035">
    <property type="component" value="Unassembled WGS sequence"/>
</dbReference>
<evidence type="ECO:0008006" key="4">
    <source>
        <dbReference type="Google" id="ProtNLM"/>
    </source>
</evidence>
<evidence type="ECO:0000313" key="2">
    <source>
        <dbReference type="EMBL" id="KAF1954593.1"/>
    </source>
</evidence>
<keyword evidence="3" id="KW-1185">Reference proteome</keyword>
<dbReference type="AlphaFoldDB" id="A0A6A5TNW3"/>
<dbReference type="OrthoDB" id="2141514at2759"/>
<dbReference type="InterPro" id="IPR029058">
    <property type="entry name" value="AB_hydrolase_fold"/>
</dbReference>
<proteinExistence type="predicted"/>
<accession>A0A6A5TNW3</accession>
<dbReference type="EMBL" id="ML976998">
    <property type="protein sequence ID" value="KAF1954593.1"/>
    <property type="molecule type" value="Genomic_DNA"/>
</dbReference>
<gene>
    <name evidence="2" type="ORF">CC80DRAFT_567170</name>
</gene>
<evidence type="ECO:0000256" key="1">
    <source>
        <dbReference type="SAM" id="SignalP"/>
    </source>
</evidence>
<protein>
    <recommendedName>
        <fullName evidence="4">Alpha/beta-hydrolase</fullName>
    </recommendedName>
</protein>
<dbReference type="Gene3D" id="3.40.50.1820">
    <property type="entry name" value="alpha/beta hydrolase"/>
    <property type="match status" value="1"/>
</dbReference>
<keyword evidence="1" id="KW-0732">Signal</keyword>
<name>A0A6A5TNW3_9PLEO</name>
<sequence>MRLALIFVATLPGAIAAPLEGRQVAAGGTGPYAPVTYFQDSSIPNHTLYKPSNANSTRLPVMLWSNGGCSADSLSSQPFLQQHASYGVLIIASGTPLGQTRAGKGAYANVDASRIVAVGWSCGGIEACAQIWDSRVSSIGIWSSGLLTNQTAATQFKKPIFYFLGGPTDIAYANGERDYSNMPAGIPKWKGNLPVGHLGTYREKDGGKFGIIGARWVEWVMRGNATAAEYLTGAGAKNDGWSVVSADLANLKVTPI</sequence>